<feature type="domain" description="MaoC-like" evidence="1">
    <location>
        <begin position="11"/>
        <end position="117"/>
    </location>
</feature>
<dbReference type="RefSeq" id="WP_332922598.1">
    <property type="nucleotide sequence ID" value="NZ_AP025292.1"/>
</dbReference>
<dbReference type="Proteomes" id="UP001354989">
    <property type="component" value="Chromosome"/>
</dbReference>
<dbReference type="Gene3D" id="3.10.129.10">
    <property type="entry name" value="Hotdog Thioesterase"/>
    <property type="match status" value="1"/>
</dbReference>
<organism evidence="2 3">
    <name type="scientific">Persicobacter psychrovividus</name>
    <dbReference type="NCBI Taxonomy" id="387638"/>
    <lineage>
        <taxon>Bacteria</taxon>
        <taxon>Pseudomonadati</taxon>
        <taxon>Bacteroidota</taxon>
        <taxon>Cytophagia</taxon>
        <taxon>Cytophagales</taxon>
        <taxon>Persicobacteraceae</taxon>
        <taxon>Persicobacter</taxon>
    </lineage>
</organism>
<reference evidence="2 3" key="1">
    <citation type="submission" date="2021-12" db="EMBL/GenBank/DDBJ databases">
        <title>Genome sequencing of bacteria with rrn-lacking chromosome and rrn-plasmid.</title>
        <authorList>
            <person name="Anda M."/>
            <person name="Iwasaki W."/>
        </authorList>
    </citation>
    <scope>NUCLEOTIDE SEQUENCE [LARGE SCALE GENOMIC DNA]</scope>
    <source>
        <strain evidence="2 3">NBRC 101262</strain>
    </source>
</reference>
<dbReference type="Pfam" id="PF01575">
    <property type="entry name" value="MaoC_dehydratas"/>
    <property type="match status" value="1"/>
</dbReference>
<keyword evidence="3" id="KW-1185">Reference proteome</keyword>
<evidence type="ECO:0000313" key="2">
    <source>
        <dbReference type="EMBL" id="BDC98553.1"/>
    </source>
</evidence>
<dbReference type="EMBL" id="AP025292">
    <property type="protein sequence ID" value="BDC98553.1"/>
    <property type="molecule type" value="Genomic_DNA"/>
</dbReference>
<protein>
    <recommendedName>
        <fullName evidence="1">MaoC-like domain-containing protein</fullName>
    </recommendedName>
</protein>
<dbReference type="CDD" id="cd03449">
    <property type="entry name" value="R_hydratase"/>
    <property type="match status" value="1"/>
</dbReference>
<accession>A0ABM7VCZ8</accession>
<evidence type="ECO:0000259" key="1">
    <source>
        <dbReference type="Pfam" id="PF01575"/>
    </source>
</evidence>
<dbReference type="PANTHER" id="PTHR43437:SF3">
    <property type="entry name" value="HYDROXYACYL-THIOESTER DEHYDRATASE TYPE 2, MITOCHONDRIAL"/>
    <property type="match status" value="1"/>
</dbReference>
<gene>
    <name evidence="2" type="ORF">PEPS_08340</name>
</gene>
<dbReference type="InterPro" id="IPR002539">
    <property type="entry name" value="MaoC-like_dom"/>
</dbReference>
<dbReference type="SUPFAM" id="SSF54637">
    <property type="entry name" value="Thioesterase/thiol ester dehydrase-isomerase"/>
    <property type="match status" value="1"/>
</dbReference>
<sequence>MILKVGDQYHYDFSISQEEVNEFARITGDTNPVHIDPEFAKTSEFGRTVIHGVFGLSIISRVMGTQWPGEGSLYLGQNIEFKGPMYPGDQYRIELEVKRVIGRVHIAVVETNIRHIESGKIVVKGEAKAMNKKTFVS</sequence>
<dbReference type="PANTHER" id="PTHR43437">
    <property type="entry name" value="HYDROXYACYL-THIOESTER DEHYDRATASE TYPE 2, MITOCHONDRIAL-RELATED"/>
    <property type="match status" value="1"/>
</dbReference>
<dbReference type="InterPro" id="IPR050965">
    <property type="entry name" value="UPF0336/Enoyl-CoA_hydratase"/>
</dbReference>
<evidence type="ECO:0000313" key="3">
    <source>
        <dbReference type="Proteomes" id="UP001354989"/>
    </source>
</evidence>
<dbReference type="InterPro" id="IPR029069">
    <property type="entry name" value="HotDog_dom_sf"/>
</dbReference>
<proteinExistence type="predicted"/>
<name>A0ABM7VCZ8_9BACT</name>